<evidence type="ECO:0000313" key="12">
    <source>
        <dbReference type="RefSeq" id="XP_023169180.2"/>
    </source>
</evidence>
<evidence type="ECO:0000313" key="11">
    <source>
        <dbReference type="Proteomes" id="UP000504633"/>
    </source>
</evidence>
<evidence type="ECO:0000256" key="8">
    <source>
        <dbReference type="ARBA" id="ARBA00023170"/>
    </source>
</evidence>
<dbReference type="GO" id="GO:0005886">
    <property type="term" value="C:plasma membrane"/>
    <property type="evidence" value="ECO:0007669"/>
    <property type="project" value="UniProtKB-SubCell"/>
</dbReference>
<feature type="transmembrane region" description="Helical" evidence="10">
    <location>
        <begin position="330"/>
        <end position="350"/>
    </location>
</feature>
<dbReference type="OMA" id="CYASEQV"/>
<keyword evidence="2" id="KW-1003">Cell membrane</keyword>
<feature type="transmembrane region" description="Helical" evidence="10">
    <location>
        <begin position="215"/>
        <end position="236"/>
    </location>
</feature>
<dbReference type="GO" id="GO:0005549">
    <property type="term" value="F:odorant binding"/>
    <property type="evidence" value="ECO:0007669"/>
    <property type="project" value="InterPro"/>
</dbReference>
<organism evidence="11 12">
    <name type="scientific">Drosophila hydei</name>
    <name type="common">Fruit fly</name>
    <dbReference type="NCBI Taxonomy" id="7224"/>
    <lineage>
        <taxon>Eukaryota</taxon>
        <taxon>Metazoa</taxon>
        <taxon>Ecdysozoa</taxon>
        <taxon>Arthropoda</taxon>
        <taxon>Hexapoda</taxon>
        <taxon>Insecta</taxon>
        <taxon>Pterygota</taxon>
        <taxon>Neoptera</taxon>
        <taxon>Endopterygota</taxon>
        <taxon>Diptera</taxon>
        <taxon>Brachycera</taxon>
        <taxon>Muscomorpha</taxon>
        <taxon>Ephydroidea</taxon>
        <taxon>Drosophilidae</taxon>
        <taxon>Drosophila</taxon>
    </lineage>
</organism>
<comment type="similarity">
    <text evidence="10">Belongs to the insect chemoreceptor superfamily. Heteromeric odorant receptor channel (TC 1.A.69) family.</text>
</comment>
<comment type="subcellular location">
    <subcellularLocation>
        <location evidence="1 10">Cell membrane</location>
        <topology evidence="1 10">Multi-pass membrane protein</topology>
    </subcellularLocation>
</comment>
<keyword evidence="3 10" id="KW-0716">Sensory transduction</keyword>
<keyword evidence="6 10" id="KW-1133">Transmembrane helix</keyword>
<protein>
    <recommendedName>
        <fullName evidence="10">Odorant receptor</fullName>
    </recommendedName>
</protein>
<proteinExistence type="inferred from homology"/>
<accession>A0A6J1LQL9</accession>
<dbReference type="Pfam" id="PF02949">
    <property type="entry name" value="7tm_6"/>
    <property type="match status" value="1"/>
</dbReference>
<dbReference type="InterPro" id="IPR004117">
    <property type="entry name" value="7tm6_olfct_rcpt"/>
</dbReference>
<evidence type="ECO:0000256" key="4">
    <source>
        <dbReference type="ARBA" id="ARBA00022692"/>
    </source>
</evidence>
<evidence type="ECO:0000256" key="1">
    <source>
        <dbReference type="ARBA" id="ARBA00004651"/>
    </source>
</evidence>
<dbReference type="KEGG" id="dhe:111598248"/>
<keyword evidence="9 10" id="KW-0807">Transducer</keyword>
<dbReference type="GeneID" id="111598248"/>
<feature type="transmembrane region" description="Helical" evidence="10">
    <location>
        <begin position="176"/>
        <end position="195"/>
    </location>
</feature>
<comment type="caution">
    <text evidence="10">Lacks conserved residue(s) required for the propagation of feature annotation.</text>
</comment>
<evidence type="ECO:0000256" key="7">
    <source>
        <dbReference type="ARBA" id="ARBA00023136"/>
    </source>
</evidence>
<feature type="transmembrane region" description="Helical" evidence="10">
    <location>
        <begin position="298"/>
        <end position="323"/>
    </location>
</feature>
<dbReference type="OrthoDB" id="6604226at2759"/>
<keyword evidence="7 10" id="KW-0472">Membrane</keyword>
<evidence type="ECO:0000256" key="6">
    <source>
        <dbReference type="ARBA" id="ARBA00022989"/>
    </source>
</evidence>
<dbReference type="RefSeq" id="XP_023169180.2">
    <property type="nucleotide sequence ID" value="XM_023313412.2"/>
</dbReference>
<evidence type="ECO:0000256" key="10">
    <source>
        <dbReference type="RuleBase" id="RU351113"/>
    </source>
</evidence>
<keyword evidence="8 10" id="KW-0675">Receptor</keyword>
<evidence type="ECO:0000256" key="2">
    <source>
        <dbReference type="ARBA" id="ARBA00022475"/>
    </source>
</evidence>
<reference evidence="12" key="1">
    <citation type="submission" date="2025-08" db="UniProtKB">
        <authorList>
            <consortium name="RefSeq"/>
        </authorList>
    </citation>
    <scope>IDENTIFICATION</scope>
    <source>
        <strain evidence="12">15085-1641.00</strain>
        <tissue evidence="12">Whole body</tissue>
    </source>
</reference>
<dbReference type="AlphaFoldDB" id="A0A6J1LQL9"/>
<gene>
    <name evidence="12" type="primary">LOC111598248</name>
</gene>
<dbReference type="PANTHER" id="PTHR21137">
    <property type="entry name" value="ODORANT RECEPTOR"/>
    <property type="match status" value="1"/>
</dbReference>
<keyword evidence="5 10" id="KW-0552">Olfaction</keyword>
<dbReference type="GO" id="GO:0007165">
    <property type="term" value="P:signal transduction"/>
    <property type="evidence" value="ECO:0007669"/>
    <property type="project" value="UniProtKB-KW"/>
</dbReference>
<name>A0A6J1LQL9_DROHY</name>
<sequence>MDDRRLQWTEKGLSQIVGNLHKSGALRIGYKKELMFAEQSAMADEMLSDIDSTRAFQYQWCFWRLIGLHPPAGDSLWARQYGAYSIVVNVLPTMCMPVSFYFECFFSRSLTEFCEAFYLAAITFVQQLKLLNVIRVRGHLLEMHGVLRQLDGRLQSSSERQVICDRIDESNKICLYVLRLFLAVFASGICFAVFGPERQLPFPSWTPWDWQQSQSSYALTFTMQSLGIFLLALIAANNDTYPVVYLIMVAAHCKALALRIAKLGYMGTTQEQTHLQLIECIKDHQIILQLLNILNTSLSMACIIQFVCTATALCTLSFIVIYMEMSFLRIFHVFFTLVGIIIETLVICYASEQVTHEGEQMAHAIYDTNWINQPVYFRRDLEFMLMRSQRPICIVAGNILPVRMTTLFAVIKGAYTMFTLLNEAKSKS</sequence>
<evidence type="ECO:0000256" key="9">
    <source>
        <dbReference type="ARBA" id="ARBA00023224"/>
    </source>
</evidence>
<evidence type="ECO:0000256" key="3">
    <source>
        <dbReference type="ARBA" id="ARBA00022606"/>
    </source>
</evidence>
<dbReference type="GO" id="GO:0004984">
    <property type="term" value="F:olfactory receptor activity"/>
    <property type="evidence" value="ECO:0007669"/>
    <property type="project" value="InterPro"/>
</dbReference>
<evidence type="ECO:0000256" key="5">
    <source>
        <dbReference type="ARBA" id="ARBA00022725"/>
    </source>
</evidence>
<keyword evidence="4 10" id="KW-0812">Transmembrane</keyword>
<keyword evidence="11" id="KW-1185">Reference proteome</keyword>
<dbReference type="PANTHER" id="PTHR21137:SF35">
    <property type="entry name" value="ODORANT RECEPTOR 19A-RELATED"/>
    <property type="match status" value="1"/>
</dbReference>
<dbReference type="Proteomes" id="UP000504633">
    <property type="component" value="Unplaced"/>
</dbReference>